<feature type="transmembrane region" description="Helical" evidence="7">
    <location>
        <begin position="48"/>
        <end position="68"/>
    </location>
</feature>
<evidence type="ECO:0000256" key="7">
    <source>
        <dbReference type="RuleBase" id="RU365084"/>
    </source>
</evidence>
<feature type="transmembrane region" description="Helical" evidence="7">
    <location>
        <begin position="7"/>
        <end position="28"/>
    </location>
</feature>
<sequence length="69" mass="7931">MELGDKLVGFLLTLTSLSIITYYTLWVIILPFVDRDHFVHKYFLPQKYANLISVLAGVVLVSFLSVWVL</sequence>
<dbReference type="EMBL" id="CM027688">
    <property type="protein sequence ID" value="KAG0517251.1"/>
    <property type="molecule type" value="Genomic_DNA"/>
</dbReference>
<organism evidence="8 9">
    <name type="scientific">Sorghum bicolor</name>
    <name type="common">Sorghum</name>
    <name type="synonym">Sorghum vulgare</name>
    <dbReference type="NCBI Taxonomy" id="4558"/>
    <lineage>
        <taxon>Eukaryota</taxon>
        <taxon>Viridiplantae</taxon>
        <taxon>Streptophyta</taxon>
        <taxon>Embryophyta</taxon>
        <taxon>Tracheophyta</taxon>
        <taxon>Spermatophyta</taxon>
        <taxon>Magnoliopsida</taxon>
        <taxon>Liliopsida</taxon>
        <taxon>Poales</taxon>
        <taxon>Poaceae</taxon>
        <taxon>PACMAD clade</taxon>
        <taxon>Panicoideae</taxon>
        <taxon>Andropogonodae</taxon>
        <taxon>Andropogoneae</taxon>
        <taxon>Sorghinae</taxon>
        <taxon>Sorghum</taxon>
    </lineage>
</organism>
<proteinExistence type="inferred from homology"/>
<comment type="pathway">
    <text evidence="7">Protein modification; protein glycosylation.</text>
</comment>
<keyword evidence="5 7" id="KW-1133">Transmembrane helix</keyword>
<comment type="caution">
    <text evidence="8">The sequence shown here is derived from an EMBL/GenBank/DDBJ whole genome shotgun (WGS) entry which is preliminary data.</text>
</comment>
<comment type="function">
    <text evidence="7">Regulatory subunit of the dolichol-phosphate mannose (DPM) synthase complex; essential for the ER localization.</text>
</comment>
<evidence type="ECO:0000256" key="6">
    <source>
        <dbReference type="ARBA" id="ARBA00023136"/>
    </source>
</evidence>
<dbReference type="GO" id="GO:0005789">
    <property type="term" value="C:endoplasmic reticulum membrane"/>
    <property type="evidence" value="ECO:0007669"/>
    <property type="project" value="UniProtKB-SubCell"/>
</dbReference>
<dbReference type="PANTHER" id="PTHR15039:SF11">
    <property type="entry name" value="DOLICHOL PHOSPHATE-MANNOSE BIOSYNTHESIS REGULATORY PROTEIN"/>
    <property type="match status" value="1"/>
</dbReference>
<dbReference type="Proteomes" id="UP000807115">
    <property type="component" value="Chromosome 9"/>
</dbReference>
<reference evidence="8" key="1">
    <citation type="journal article" date="2019" name="BMC Genomics">
        <title>A new reference genome for Sorghum bicolor reveals high levels of sequence similarity between sweet and grain genotypes: implications for the genetics of sugar metabolism.</title>
        <authorList>
            <person name="Cooper E.A."/>
            <person name="Brenton Z.W."/>
            <person name="Flinn B.S."/>
            <person name="Jenkins J."/>
            <person name="Shu S."/>
            <person name="Flowers D."/>
            <person name="Luo F."/>
            <person name="Wang Y."/>
            <person name="Xia P."/>
            <person name="Barry K."/>
            <person name="Daum C."/>
            <person name="Lipzen A."/>
            <person name="Yoshinaga Y."/>
            <person name="Schmutz J."/>
            <person name="Saski C."/>
            <person name="Vermerris W."/>
            <person name="Kresovich S."/>
        </authorList>
    </citation>
    <scope>NUCLEOTIDE SEQUENCE</scope>
</reference>
<accession>A0A921QBG5</accession>
<evidence type="ECO:0000256" key="5">
    <source>
        <dbReference type="ARBA" id="ARBA00022989"/>
    </source>
</evidence>
<dbReference type="PANTHER" id="PTHR15039">
    <property type="entry name" value="DOLICHOL PHOSPHATE-MANNOSE BIOSYNTHESIS REGULATORY PROTEIN"/>
    <property type="match status" value="1"/>
</dbReference>
<dbReference type="AlphaFoldDB" id="A0A921QBG5"/>
<dbReference type="GO" id="GO:0180047">
    <property type="term" value="P:dolichol phosphate mannose biosynthetic process"/>
    <property type="evidence" value="ECO:0007669"/>
    <property type="project" value="InterPro"/>
</dbReference>
<name>A0A921QBG5_SORBI</name>
<evidence type="ECO:0000313" key="8">
    <source>
        <dbReference type="EMBL" id="KAG0517251.1"/>
    </source>
</evidence>
<comment type="subcellular location">
    <subcellularLocation>
        <location evidence="1 7">Endoplasmic reticulum membrane</location>
        <topology evidence="1 7">Multi-pass membrane protein</topology>
    </subcellularLocation>
</comment>
<dbReference type="KEGG" id="sbi:8065880"/>
<dbReference type="Gramene" id="EES19160">
    <property type="protein sequence ID" value="EES19160"/>
    <property type="gene ID" value="SORBI_3009G069100"/>
</dbReference>
<dbReference type="Pfam" id="PF07297">
    <property type="entry name" value="DPM2"/>
    <property type="match status" value="1"/>
</dbReference>
<comment type="subunit">
    <text evidence="7">Component of the dolichol-phosphate mannose (DPM) synthase complex.</text>
</comment>
<dbReference type="OrthoDB" id="311279at2759"/>
<dbReference type="InterPro" id="IPR009914">
    <property type="entry name" value="DPM2"/>
</dbReference>
<reference evidence="8" key="2">
    <citation type="submission" date="2020-10" db="EMBL/GenBank/DDBJ databases">
        <authorList>
            <person name="Cooper E.A."/>
            <person name="Brenton Z.W."/>
            <person name="Flinn B.S."/>
            <person name="Jenkins J."/>
            <person name="Shu S."/>
            <person name="Flowers D."/>
            <person name="Luo F."/>
            <person name="Wang Y."/>
            <person name="Xia P."/>
            <person name="Barry K."/>
            <person name="Daum C."/>
            <person name="Lipzen A."/>
            <person name="Yoshinaga Y."/>
            <person name="Schmutz J."/>
            <person name="Saski C."/>
            <person name="Vermerris W."/>
            <person name="Kresovich S."/>
        </authorList>
    </citation>
    <scope>NUCLEOTIDE SEQUENCE</scope>
</reference>
<evidence type="ECO:0000256" key="3">
    <source>
        <dbReference type="ARBA" id="ARBA00022692"/>
    </source>
</evidence>
<keyword evidence="4 7" id="KW-0256">Endoplasmic reticulum</keyword>
<comment type="similarity">
    <text evidence="2 7">Belongs to the DPM2 family.</text>
</comment>
<gene>
    <name evidence="8" type="ORF">BDA96_09G072800</name>
</gene>
<dbReference type="GO" id="GO:0030234">
    <property type="term" value="F:enzyme regulator activity"/>
    <property type="evidence" value="ECO:0007669"/>
    <property type="project" value="UniProtKB-UniRule"/>
</dbReference>
<evidence type="ECO:0000256" key="1">
    <source>
        <dbReference type="ARBA" id="ARBA00004477"/>
    </source>
</evidence>
<keyword evidence="6 7" id="KW-0472">Membrane</keyword>
<protein>
    <recommendedName>
        <fullName evidence="7">Dolichol phosphate-mannose biosynthesis regulatory protein</fullName>
    </recommendedName>
</protein>
<evidence type="ECO:0000256" key="4">
    <source>
        <dbReference type="ARBA" id="ARBA00022824"/>
    </source>
</evidence>
<evidence type="ECO:0000313" key="9">
    <source>
        <dbReference type="Proteomes" id="UP000807115"/>
    </source>
</evidence>
<evidence type="ECO:0000256" key="2">
    <source>
        <dbReference type="ARBA" id="ARBA00005478"/>
    </source>
</evidence>
<keyword evidence="3 7" id="KW-0812">Transmembrane</keyword>